<organism evidence="1 2">
    <name type="scientific">Pochonia chlamydosporia 170</name>
    <dbReference type="NCBI Taxonomy" id="1380566"/>
    <lineage>
        <taxon>Eukaryota</taxon>
        <taxon>Fungi</taxon>
        <taxon>Dikarya</taxon>
        <taxon>Ascomycota</taxon>
        <taxon>Pezizomycotina</taxon>
        <taxon>Sordariomycetes</taxon>
        <taxon>Hypocreomycetidae</taxon>
        <taxon>Hypocreales</taxon>
        <taxon>Clavicipitaceae</taxon>
        <taxon>Pochonia</taxon>
    </lineage>
</organism>
<name>A0A179FHA4_METCM</name>
<dbReference type="AlphaFoldDB" id="A0A179FHA4"/>
<dbReference type="EMBL" id="LSBJ02000005">
    <property type="protein sequence ID" value="OAQ64383.1"/>
    <property type="molecule type" value="Genomic_DNA"/>
</dbReference>
<evidence type="ECO:0000313" key="1">
    <source>
        <dbReference type="EMBL" id="OAQ64383.1"/>
    </source>
</evidence>
<evidence type="ECO:0000313" key="2">
    <source>
        <dbReference type="Proteomes" id="UP000078397"/>
    </source>
</evidence>
<dbReference type="KEGG" id="pchm:VFPPC_16206"/>
<gene>
    <name evidence="1" type="ORF">VFPPC_16206</name>
</gene>
<accession>A0A179FHA4</accession>
<keyword evidence="2" id="KW-1185">Reference proteome</keyword>
<dbReference type="RefSeq" id="XP_018141697.1">
    <property type="nucleotide sequence ID" value="XM_018293959.1"/>
</dbReference>
<sequence>MPKLLQDQPFWNKKAPITNPLGMLGRRGRCLCGGSCLPFRGSGSLGNRWPSAIRSAPPLKTLPLTHWRRGQLVPESWDSV</sequence>
<dbReference type="GeneID" id="28857953"/>
<dbReference type="Proteomes" id="UP000078397">
    <property type="component" value="Unassembled WGS sequence"/>
</dbReference>
<reference evidence="1 2" key="1">
    <citation type="journal article" date="2016" name="PLoS Pathog.">
        <title>Biosynthesis of antibiotic leucinostatins in bio-control fungus Purpureocillium lilacinum and their inhibition on phytophthora revealed by genome mining.</title>
        <authorList>
            <person name="Wang G."/>
            <person name="Liu Z."/>
            <person name="Lin R."/>
            <person name="Li E."/>
            <person name="Mao Z."/>
            <person name="Ling J."/>
            <person name="Yang Y."/>
            <person name="Yin W.B."/>
            <person name="Xie B."/>
        </authorList>
    </citation>
    <scope>NUCLEOTIDE SEQUENCE [LARGE SCALE GENOMIC DNA]</scope>
    <source>
        <strain evidence="1">170</strain>
    </source>
</reference>
<comment type="caution">
    <text evidence="1">The sequence shown here is derived from an EMBL/GenBank/DDBJ whole genome shotgun (WGS) entry which is preliminary data.</text>
</comment>
<proteinExistence type="predicted"/>
<protein>
    <submittedName>
        <fullName evidence="1">Uncharacterized protein</fullName>
    </submittedName>
</protein>